<dbReference type="CDD" id="cd12148">
    <property type="entry name" value="fungal_TF_MHR"/>
    <property type="match status" value="1"/>
</dbReference>
<protein>
    <recommendedName>
        <fullName evidence="9">Zn(2)-C6 fungal-type domain-containing protein</fullName>
    </recommendedName>
</protein>
<dbReference type="SUPFAM" id="SSF57701">
    <property type="entry name" value="Zn2/Cys6 DNA-binding domain"/>
    <property type="match status" value="1"/>
</dbReference>
<evidence type="ECO:0000256" key="1">
    <source>
        <dbReference type="ARBA" id="ARBA00004123"/>
    </source>
</evidence>
<dbReference type="GO" id="GO:0000981">
    <property type="term" value="F:DNA-binding transcription factor activity, RNA polymerase II-specific"/>
    <property type="evidence" value="ECO:0007669"/>
    <property type="project" value="InterPro"/>
</dbReference>
<dbReference type="SMART" id="SM00066">
    <property type="entry name" value="GAL4"/>
    <property type="match status" value="1"/>
</dbReference>
<name>A0A9W9LEI9_9EURO</name>
<evidence type="ECO:0000256" key="4">
    <source>
        <dbReference type="ARBA" id="ARBA00023015"/>
    </source>
</evidence>
<feature type="region of interest" description="Disordered" evidence="8">
    <location>
        <begin position="122"/>
        <end position="192"/>
    </location>
</feature>
<dbReference type="AlphaFoldDB" id="A0A9W9LEI9"/>
<evidence type="ECO:0000256" key="3">
    <source>
        <dbReference type="ARBA" id="ARBA00022833"/>
    </source>
</evidence>
<dbReference type="GO" id="GO:0000976">
    <property type="term" value="F:transcription cis-regulatory region binding"/>
    <property type="evidence" value="ECO:0007669"/>
    <property type="project" value="TreeGrafter"/>
</dbReference>
<keyword evidence="5" id="KW-0238">DNA-binding</keyword>
<dbReference type="InterPro" id="IPR036864">
    <property type="entry name" value="Zn2-C6_fun-type_DNA-bd_sf"/>
</dbReference>
<evidence type="ECO:0000259" key="9">
    <source>
        <dbReference type="PROSITE" id="PS50048"/>
    </source>
</evidence>
<dbReference type="PROSITE" id="PS50048">
    <property type="entry name" value="ZN2_CY6_FUNGAL_2"/>
    <property type="match status" value="1"/>
</dbReference>
<dbReference type="InterPro" id="IPR007219">
    <property type="entry name" value="XnlR_reg_dom"/>
</dbReference>
<evidence type="ECO:0000256" key="2">
    <source>
        <dbReference type="ARBA" id="ARBA00022723"/>
    </source>
</evidence>
<keyword evidence="3" id="KW-0862">Zinc</keyword>
<dbReference type="PANTHER" id="PTHR31845">
    <property type="entry name" value="FINGER DOMAIN PROTEIN, PUTATIVE-RELATED"/>
    <property type="match status" value="1"/>
</dbReference>
<dbReference type="Pfam" id="PF04082">
    <property type="entry name" value="Fungal_trans"/>
    <property type="match status" value="1"/>
</dbReference>
<dbReference type="PROSITE" id="PS00463">
    <property type="entry name" value="ZN2_CY6_FUNGAL_1"/>
    <property type="match status" value="1"/>
</dbReference>
<gene>
    <name evidence="10" type="ORF">N7482_010700</name>
</gene>
<reference evidence="10" key="1">
    <citation type="submission" date="2022-11" db="EMBL/GenBank/DDBJ databases">
        <authorList>
            <person name="Petersen C."/>
        </authorList>
    </citation>
    <scope>NUCLEOTIDE SEQUENCE</scope>
    <source>
        <strain evidence="10">IBT 26290</strain>
    </source>
</reference>
<dbReference type="SMART" id="SM00906">
    <property type="entry name" value="Fungal_trans"/>
    <property type="match status" value="1"/>
</dbReference>
<organism evidence="10 11">
    <name type="scientific">Penicillium canariense</name>
    <dbReference type="NCBI Taxonomy" id="189055"/>
    <lineage>
        <taxon>Eukaryota</taxon>
        <taxon>Fungi</taxon>
        <taxon>Dikarya</taxon>
        <taxon>Ascomycota</taxon>
        <taxon>Pezizomycotina</taxon>
        <taxon>Eurotiomycetes</taxon>
        <taxon>Eurotiomycetidae</taxon>
        <taxon>Eurotiales</taxon>
        <taxon>Aspergillaceae</taxon>
        <taxon>Penicillium</taxon>
    </lineage>
</organism>
<dbReference type="Proteomes" id="UP001149163">
    <property type="component" value="Unassembled WGS sequence"/>
</dbReference>
<sequence length="689" mass="77732">MLMDLEYQRNLQAPNGPPLISPGDFRSPRLSRPPPVVDYLHRSPDSGEMEKTPPSIGKRRGGSRKACNECKQQKLRCDIVQTPAAACSRCRRLGIDCKVEQSFKRISKRRRNAEMEKEIADLRRRLATNEDPDEVAEPHARDDQSPCSEAAFSRRDSTGRDQSRPVSVPAESYPSMATPLTMKRDGSIRSQEENTPWRLEDIALSRARVARLFEQYFNYYHPFLPLLNLPKPPEVYLSRCPLLAWTIVCVASRRSPSDPGLLTALSGPFSRLLWSTITSVPQNYRVVKALCVLCTWPLPTTSQRTDATFMLSGLMMQIAMQLGLHRPVQAEEFTTFRIEAQGEALKDRLHTWVICNIVAQNVATGYGQPPCTIYDWALEPPSLKDADYRLPGDLAVRLRIEKFCDRVTKALYSSKPEPAEFISAEKLVIVQILESELREMEVEFGREISAINMIHLRAAELHLRYFAFLSSNARNDDLTKLFLATTSFLGRVLDLETSPGELIGHSTNYILQMIVAAAFALMKLLKSNFSRHIDFNHGKLLFNGAISAIRRISVMDHDRPVRLADILAQMWNATGPEPADEDGLQLKVRCRMSMSHVYDTVWRWRQRFRPVKSLEEMQAAAAANHALSTSTGHMARPQDSSLGDPSLVLPAQFDESGAFFSETGFSEVFDSLNWVFEGFPDSFVAPPVL</sequence>
<keyword evidence="6" id="KW-0804">Transcription</keyword>
<dbReference type="GO" id="GO:0005634">
    <property type="term" value="C:nucleus"/>
    <property type="evidence" value="ECO:0007669"/>
    <property type="project" value="UniProtKB-SubCell"/>
</dbReference>
<dbReference type="RefSeq" id="XP_056538781.1">
    <property type="nucleotide sequence ID" value="XM_056692824.1"/>
</dbReference>
<evidence type="ECO:0000256" key="7">
    <source>
        <dbReference type="ARBA" id="ARBA00023242"/>
    </source>
</evidence>
<dbReference type="InterPro" id="IPR051089">
    <property type="entry name" value="prtT"/>
</dbReference>
<comment type="caution">
    <text evidence="10">The sequence shown here is derived from an EMBL/GenBank/DDBJ whole genome shotgun (WGS) entry which is preliminary data.</text>
</comment>
<dbReference type="Pfam" id="PF00172">
    <property type="entry name" value="Zn_clus"/>
    <property type="match status" value="1"/>
</dbReference>
<keyword evidence="11" id="KW-1185">Reference proteome</keyword>
<proteinExistence type="predicted"/>
<feature type="domain" description="Zn(2)-C6 fungal-type" evidence="9">
    <location>
        <begin position="66"/>
        <end position="99"/>
    </location>
</feature>
<reference evidence="10" key="2">
    <citation type="journal article" date="2023" name="IMA Fungus">
        <title>Comparative genomic study of the Penicillium genus elucidates a diverse pangenome and 15 lateral gene transfer events.</title>
        <authorList>
            <person name="Petersen C."/>
            <person name="Sorensen T."/>
            <person name="Nielsen M.R."/>
            <person name="Sondergaard T.E."/>
            <person name="Sorensen J.L."/>
            <person name="Fitzpatrick D.A."/>
            <person name="Frisvad J.C."/>
            <person name="Nielsen K.L."/>
        </authorList>
    </citation>
    <scope>NUCLEOTIDE SEQUENCE</scope>
    <source>
        <strain evidence="10">IBT 26290</strain>
    </source>
</reference>
<feature type="region of interest" description="Disordered" evidence="8">
    <location>
        <begin position="9"/>
        <end position="63"/>
    </location>
</feature>
<accession>A0A9W9LEI9</accession>
<dbReference type="CDD" id="cd00067">
    <property type="entry name" value="GAL4"/>
    <property type="match status" value="1"/>
</dbReference>
<evidence type="ECO:0000256" key="6">
    <source>
        <dbReference type="ARBA" id="ARBA00023163"/>
    </source>
</evidence>
<dbReference type="EMBL" id="JAPQKN010000008">
    <property type="protein sequence ID" value="KAJ5151448.1"/>
    <property type="molecule type" value="Genomic_DNA"/>
</dbReference>
<evidence type="ECO:0000256" key="5">
    <source>
        <dbReference type="ARBA" id="ARBA00023125"/>
    </source>
</evidence>
<feature type="compositionally biased region" description="Basic and acidic residues" evidence="8">
    <location>
        <begin position="152"/>
        <end position="163"/>
    </location>
</feature>
<dbReference type="InterPro" id="IPR001138">
    <property type="entry name" value="Zn2Cys6_DnaBD"/>
</dbReference>
<dbReference type="GeneID" id="81432000"/>
<keyword evidence="2" id="KW-0479">Metal-binding</keyword>
<dbReference type="Gene3D" id="4.10.240.10">
    <property type="entry name" value="Zn(2)-C6 fungal-type DNA-binding domain"/>
    <property type="match status" value="1"/>
</dbReference>
<dbReference type="GO" id="GO:0001216">
    <property type="term" value="F:DNA-binding transcription activator activity"/>
    <property type="evidence" value="ECO:0007669"/>
    <property type="project" value="UniProtKB-ARBA"/>
</dbReference>
<dbReference type="GO" id="GO:0006351">
    <property type="term" value="P:DNA-templated transcription"/>
    <property type="evidence" value="ECO:0007669"/>
    <property type="project" value="InterPro"/>
</dbReference>
<evidence type="ECO:0000256" key="8">
    <source>
        <dbReference type="SAM" id="MobiDB-lite"/>
    </source>
</evidence>
<evidence type="ECO:0000313" key="10">
    <source>
        <dbReference type="EMBL" id="KAJ5151448.1"/>
    </source>
</evidence>
<keyword evidence="4" id="KW-0805">Transcription regulation</keyword>
<feature type="compositionally biased region" description="Basic and acidic residues" evidence="8">
    <location>
        <begin position="39"/>
        <end position="51"/>
    </location>
</feature>
<feature type="compositionally biased region" description="Basic and acidic residues" evidence="8">
    <location>
        <begin position="182"/>
        <end position="192"/>
    </location>
</feature>
<dbReference type="FunFam" id="4.10.240.10:FF:000003">
    <property type="entry name" value="C6 transcription factor (Leu3)"/>
    <property type="match status" value="1"/>
</dbReference>
<dbReference type="PANTHER" id="PTHR31845:SF21">
    <property type="entry name" value="REGULATORY PROTEIN LEU3"/>
    <property type="match status" value="1"/>
</dbReference>
<dbReference type="OrthoDB" id="2341546at2759"/>
<dbReference type="GO" id="GO:0008270">
    <property type="term" value="F:zinc ion binding"/>
    <property type="evidence" value="ECO:0007669"/>
    <property type="project" value="InterPro"/>
</dbReference>
<keyword evidence="7" id="KW-0539">Nucleus</keyword>
<comment type="subcellular location">
    <subcellularLocation>
        <location evidence="1">Nucleus</location>
    </subcellularLocation>
</comment>
<evidence type="ECO:0000313" key="11">
    <source>
        <dbReference type="Proteomes" id="UP001149163"/>
    </source>
</evidence>